<sequence>MAQSAGTSQAPGLVHPACIDGGTPRGVGKRLVVALTAAVLLLLPACSADDTASPSSSTSSSSRPSGGIRPTPHQPLPAGTYVSEIFKTPLTYTLPDGWKMFEDEPGQFGLALVANDGPCVCVWRDVRAAASTGAEEPEPGVGASAQEITTWLAHHKWLKTTAPKAVSVGGLSGYVIDVVGNPKASTLIGSGISAGVHWEASSIEGSSQRVYLLDIGKNGADGNIAINIEVCCGVQFAERMAAVAPIIKSFAFKVD</sequence>
<dbReference type="EMBL" id="SLWM01000027">
    <property type="protein sequence ID" value="TCO12183.1"/>
    <property type="molecule type" value="Genomic_DNA"/>
</dbReference>
<proteinExistence type="predicted"/>
<feature type="region of interest" description="Disordered" evidence="1">
    <location>
        <begin position="48"/>
        <end position="76"/>
    </location>
</feature>
<organism evidence="2 3">
    <name type="scientific">Kribbella orskensis</name>
    <dbReference type="NCBI Taxonomy" id="2512216"/>
    <lineage>
        <taxon>Bacteria</taxon>
        <taxon>Bacillati</taxon>
        <taxon>Actinomycetota</taxon>
        <taxon>Actinomycetes</taxon>
        <taxon>Propionibacteriales</taxon>
        <taxon>Kribbellaceae</taxon>
        <taxon>Kribbella</taxon>
    </lineage>
</organism>
<keyword evidence="3" id="KW-1185">Reference proteome</keyword>
<dbReference type="Proteomes" id="UP000295818">
    <property type="component" value="Unassembled WGS sequence"/>
</dbReference>
<accession>A0ABY2B9C3</accession>
<evidence type="ECO:0000313" key="2">
    <source>
        <dbReference type="EMBL" id="TCO12183.1"/>
    </source>
</evidence>
<name>A0ABY2B9C3_9ACTN</name>
<protein>
    <recommendedName>
        <fullName evidence="4">PknH-like protein</fullName>
    </recommendedName>
</protein>
<gene>
    <name evidence="2" type="ORF">EV644_12774</name>
</gene>
<reference evidence="2 3" key="1">
    <citation type="journal article" date="2015" name="Stand. Genomic Sci.">
        <title>Genomic Encyclopedia of Bacterial and Archaeal Type Strains, Phase III: the genomes of soil and plant-associated and newly described type strains.</title>
        <authorList>
            <person name="Whitman W.B."/>
            <person name="Woyke T."/>
            <person name="Klenk H.P."/>
            <person name="Zhou Y."/>
            <person name="Lilburn T.G."/>
            <person name="Beck B.J."/>
            <person name="De Vos P."/>
            <person name="Vandamme P."/>
            <person name="Eisen J.A."/>
            <person name="Garrity G."/>
            <person name="Hugenholtz P."/>
            <person name="Kyrpides N.C."/>
        </authorList>
    </citation>
    <scope>NUCLEOTIDE SEQUENCE [LARGE SCALE GENOMIC DNA]</scope>
    <source>
        <strain evidence="2 3">VKM Ac-2538</strain>
    </source>
</reference>
<evidence type="ECO:0000313" key="3">
    <source>
        <dbReference type="Proteomes" id="UP000295818"/>
    </source>
</evidence>
<evidence type="ECO:0000256" key="1">
    <source>
        <dbReference type="SAM" id="MobiDB-lite"/>
    </source>
</evidence>
<evidence type="ECO:0008006" key="4">
    <source>
        <dbReference type="Google" id="ProtNLM"/>
    </source>
</evidence>
<comment type="caution">
    <text evidence="2">The sequence shown here is derived from an EMBL/GenBank/DDBJ whole genome shotgun (WGS) entry which is preliminary data.</text>
</comment>
<feature type="compositionally biased region" description="Low complexity" evidence="1">
    <location>
        <begin position="48"/>
        <end position="65"/>
    </location>
</feature>